<keyword evidence="13" id="KW-1185">Reference proteome</keyword>
<protein>
    <recommendedName>
        <fullName evidence="10">Xylose transport system permease protein XylH</fullName>
    </recommendedName>
</protein>
<sequence>MAFSANQKTGQSDHSGPSAKHLAPMTLTTLQKQPWIGAAAAAVFVFAFFAYFAGSTGFLTAGGTAGWLNTAAELGIIAIPIGLLMISGEFDLSTGSVVGAASIIVAVTVTFLGQPIALGILIALAMGVLVGLFNALLVYRTRVPSFIVTLATNFIVAGTALALSRLVTGSSTLSLRDTGWAEFAFAARWNQMYISIIWWVLAAALAAWVLRATPFGNWIYATGGNKDAARRAGVPIWWVTQVLYVWTGVSAAFVGAMTAIQFNQGNAVAGQGYVFETAIAAVIGGVLLTGGFGSVFGIVCGTIIYGIISVGLFYTGWPTDWAQTFIGALLVIAVLANNAIRNAAMQSKKGKS</sequence>
<feature type="transmembrane region" description="Helical" evidence="11">
    <location>
        <begin position="236"/>
        <end position="262"/>
    </location>
</feature>
<evidence type="ECO:0000256" key="9">
    <source>
        <dbReference type="ARBA" id="ARBA00035611"/>
    </source>
</evidence>
<evidence type="ECO:0000313" key="12">
    <source>
        <dbReference type="EMBL" id="SMX29199.1"/>
    </source>
</evidence>
<name>A0A238JEZ5_9RHOB</name>
<accession>A0A238JEZ5</accession>
<feature type="transmembrane region" description="Helical" evidence="11">
    <location>
        <begin position="321"/>
        <end position="340"/>
    </location>
</feature>
<gene>
    <name evidence="12" type="primary">lsrD</name>
    <name evidence="12" type="ORF">TRP8649_03332</name>
</gene>
<dbReference type="PANTHER" id="PTHR32196:SF32">
    <property type="entry name" value="XYLOSE TRANSPORT SYSTEM PERMEASE PROTEIN XYLH"/>
    <property type="match status" value="1"/>
</dbReference>
<reference evidence="13" key="1">
    <citation type="submission" date="2017-05" db="EMBL/GenBank/DDBJ databases">
        <authorList>
            <person name="Rodrigo-Torres L."/>
            <person name="Arahal R. D."/>
            <person name="Lucena T."/>
        </authorList>
    </citation>
    <scope>NUCLEOTIDE SEQUENCE [LARGE SCALE GENOMIC DNA]</scope>
    <source>
        <strain evidence="13">CECT 8649</strain>
    </source>
</reference>
<dbReference type="CDD" id="cd06579">
    <property type="entry name" value="TM_PBP1_transp_AraH_like"/>
    <property type="match status" value="1"/>
</dbReference>
<comment type="subcellular location">
    <subcellularLocation>
        <location evidence="1">Cell membrane</location>
        <topology evidence="1">Multi-pass membrane protein</topology>
    </subcellularLocation>
</comment>
<evidence type="ECO:0000256" key="8">
    <source>
        <dbReference type="ARBA" id="ARBA00023136"/>
    </source>
</evidence>
<evidence type="ECO:0000256" key="11">
    <source>
        <dbReference type="SAM" id="Phobius"/>
    </source>
</evidence>
<keyword evidence="5" id="KW-0762">Sugar transport</keyword>
<feature type="transmembrane region" description="Helical" evidence="11">
    <location>
        <begin position="295"/>
        <end position="315"/>
    </location>
</feature>
<evidence type="ECO:0000256" key="6">
    <source>
        <dbReference type="ARBA" id="ARBA00022692"/>
    </source>
</evidence>
<dbReference type="InterPro" id="IPR001851">
    <property type="entry name" value="ABC_transp_permease"/>
</dbReference>
<keyword evidence="8 11" id="KW-0472">Membrane</keyword>
<evidence type="ECO:0000313" key="13">
    <source>
        <dbReference type="Proteomes" id="UP000225972"/>
    </source>
</evidence>
<comment type="function">
    <text evidence="9">Part of the binding-protein-dependent transport system for D-xylose. Probably responsible for the translocation of the substrate across the membrane.</text>
</comment>
<proteinExistence type="predicted"/>
<feature type="transmembrane region" description="Helical" evidence="11">
    <location>
        <begin position="66"/>
        <end position="85"/>
    </location>
</feature>
<keyword evidence="3" id="KW-1003">Cell membrane</keyword>
<keyword evidence="2" id="KW-0813">Transport</keyword>
<dbReference type="PANTHER" id="PTHR32196">
    <property type="entry name" value="ABC TRANSPORTER PERMEASE PROTEIN YPHD-RELATED-RELATED"/>
    <property type="match status" value="1"/>
</dbReference>
<keyword evidence="6 11" id="KW-0812">Transmembrane</keyword>
<dbReference type="GO" id="GO:0005886">
    <property type="term" value="C:plasma membrane"/>
    <property type="evidence" value="ECO:0007669"/>
    <property type="project" value="UniProtKB-SubCell"/>
</dbReference>
<keyword evidence="7 11" id="KW-1133">Transmembrane helix</keyword>
<feature type="transmembrane region" description="Helical" evidence="11">
    <location>
        <begin position="146"/>
        <end position="167"/>
    </location>
</feature>
<feature type="transmembrane region" description="Helical" evidence="11">
    <location>
        <begin position="118"/>
        <end position="139"/>
    </location>
</feature>
<dbReference type="Proteomes" id="UP000225972">
    <property type="component" value="Unassembled WGS sequence"/>
</dbReference>
<feature type="transmembrane region" description="Helical" evidence="11">
    <location>
        <begin position="92"/>
        <end position="112"/>
    </location>
</feature>
<dbReference type="RefSeq" id="WP_099247063.1">
    <property type="nucleotide sequence ID" value="NZ_FXXP01000002.1"/>
</dbReference>
<dbReference type="GO" id="GO:0022857">
    <property type="term" value="F:transmembrane transporter activity"/>
    <property type="evidence" value="ECO:0007669"/>
    <property type="project" value="InterPro"/>
</dbReference>
<dbReference type="OrthoDB" id="7284468at2"/>
<evidence type="ECO:0000256" key="10">
    <source>
        <dbReference type="ARBA" id="ARBA00035686"/>
    </source>
</evidence>
<feature type="transmembrane region" description="Helical" evidence="11">
    <location>
        <begin position="35"/>
        <end position="54"/>
    </location>
</feature>
<evidence type="ECO:0000256" key="3">
    <source>
        <dbReference type="ARBA" id="ARBA00022475"/>
    </source>
</evidence>
<dbReference type="Pfam" id="PF02653">
    <property type="entry name" value="BPD_transp_2"/>
    <property type="match status" value="1"/>
</dbReference>
<feature type="transmembrane region" description="Helical" evidence="11">
    <location>
        <begin position="192"/>
        <end position="210"/>
    </location>
</feature>
<keyword evidence="4" id="KW-0997">Cell inner membrane</keyword>
<evidence type="ECO:0000256" key="2">
    <source>
        <dbReference type="ARBA" id="ARBA00022448"/>
    </source>
</evidence>
<dbReference type="EMBL" id="FXXP01000002">
    <property type="protein sequence ID" value="SMX29199.1"/>
    <property type="molecule type" value="Genomic_DNA"/>
</dbReference>
<organism evidence="12 13">
    <name type="scientific">Pelagimonas phthalicica</name>
    <dbReference type="NCBI Taxonomy" id="1037362"/>
    <lineage>
        <taxon>Bacteria</taxon>
        <taxon>Pseudomonadati</taxon>
        <taxon>Pseudomonadota</taxon>
        <taxon>Alphaproteobacteria</taxon>
        <taxon>Rhodobacterales</taxon>
        <taxon>Roseobacteraceae</taxon>
        <taxon>Pelagimonas</taxon>
    </lineage>
</organism>
<evidence type="ECO:0000256" key="4">
    <source>
        <dbReference type="ARBA" id="ARBA00022519"/>
    </source>
</evidence>
<dbReference type="AlphaFoldDB" id="A0A238JEZ5"/>
<evidence type="ECO:0000256" key="5">
    <source>
        <dbReference type="ARBA" id="ARBA00022597"/>
    </source>
</evidence>
<feature type="transmembrane region" description="Helical" evidence="11">
    <location>
        <begin position="268"/>
        <end position="288"/>
    </location>
</feature>
<evidence type="ECO:0000256" key="1">
    <source>
        <dbReference type="ARBA" id="ARBA00004651"/>
    </source>
</evidence>
<evidence type="ECO:0000256" key="7">
    <source>
        <dbReference type="ARBA" id="ARBA00022989"/>
    </source>
</evidence>